<keyword evidence="3" id="KW-0408">Iron</keyword>
<dbReference type="InterPro" id="IPR000551">
    <property type="entry name" value="MerR-type_HTH_dom"/>
</dbReference>
<keyword evidence="1" id="KW-0001">2Fe-2S</keyword>
<dbReference type="SUPFAM" id="SSF46955">
    <property type="entry name" value="Putative DNA-binding domain"/>
    <property type="match status" value="1"/>
</dbReference>
<evidence type="ECO:0000256" key="3">
    <source>
        <dbReference type="ARBA" id="ARBA00023004"/>
    </source>
</evidence>
<evidence type="ECO:0000256" key="6">
    <source>
        <dbReference type="ARBA" id="ARBA00023125"/>
    </source>
</evidence>
<dbReference type="CDD" id="cd01110">
    <property type="entry name" value="HTH_SoxR"/>
    <property type="match status" value="1"/>
</dbReference>
<dbReference type="SMART" id="SM00422">
    <property type="entry name" value="HTH_MERR"/>
    <property type="match status" value="1"/>
</dbReference>
<keyword evidence="4" id="KW-0411">Iron-sulfur</keyword>
<accession>A0ABP3S7I9</accession>
<feature type="domain" description="HTH merR-type" evidence="8">
    <location>
        <begin position="7"/>
        <end position="75"/>
    </location>
</feature>
<dbReference type="InterPro" id="IPR015358">
    <property type="entry name" value="Tscrpt_reg_MerR_DNA-bd"/>
</dbReference>
<dbReference type="InterPro" id="IPR010211">
    <property type="entry name" value="Redox-sen_tscrpt-act_SoxR"/>
</dbReference>
<proteinExistence type="predicted"/>
<dbReference type="PRINTS" id="PR00040">
    <property type="entry name" value="HTHMERR"/>
</dbReference>
<evidence type="ECO:0000313" key="9">
    <source>
        <dbReference type="EMBL" id="GAA0625056.1"/>
    </source>
</evidence>
<keyword evidence="6" id="KW-0238">DNA-binding</keyword>
<evidence type="ECO:0000259" key="8">
    <source>
        <dbReference type="PROSITE" id="PS50937"/>
    </source>
</evidence>
<evidence type="ECO:0000256" key="1">
    <source>
        <dbReference type="ARBA" id="ARBA00022714"/>
    </source>
</evidence>
<keyword evidence="10" id="KW-1185">Reference proteome</keyword>
<sequence length="155" mass="17086">MKPAEELLTIGEVAERAGFATSAIRFYDKEGLVVAVRTSGNQRRYPRSALRRLAFIRAAQNVGVPLAEIREALAELPDTRTPTKADWARLSRHWRARLDAQIEGLTALRDNLDSCIGCGCLSLQRCALYNPGDVAGTRGPGAQRLPKVIREPHHS</sequence>
<gene>
    <name evidence="9" type="primary">soxR</name>
    <name evidence="9" type="ORF">GCM10009547_30350</name>
</gene>
<dbReference type="InterPro" id="IPR009061">
    <property type="entry name" value="DNA-bd_dom_put_sf"/>
</dbReference>
<evidence type="ECO:0000256" key="4">
    <source>
        <dbReference type="ARBA" id="ARBA00023014"/>
    </source>
</evidence>
<keyword evidence="5" id="KW-0805">Transcription regulation</keyword>
<dbReference type="Pfam" id="PF00376">
    <property type="entry name" value="MerR"/>
    <property type="match status" value="1"/>
</dbReference>
<dbReference type="Gene3D" id="1.10.1660.10">
    <property type="match status" value="1"/>
</dbReference>
<evidence type="ECO:0000256" key="5">
    <source>
        <dbReference type="ARBA" id="ARBA00023015"/>
    </source>
</evidence>
<keyword evidence="2" id="KW-0479">Metal-binding</keyword>
<protein>
    <submittedName>
        <fullName evidence="9">Redox-sensitive transcriptional activator SoxR</fullName>
    </submittedName>
</protein>
<dbReference type="EMBL" id="BAAAHE010000025">
    <property type="protein sequence ID" value="GAA0625056.1"/>
    <property type="molecule type" value="Genomic_DNA"/>
</dbReference>
<dbReference type="PROSITE" id="PS50937">
    <property type="entry name" value="HTH_MERR_2"/>
    <property type="match status" value="1"/>
</dbReference>
<evidence type="ECO:0000313" key="10">
    <source>
        <dbReference type="Proteomes" id="UP001500957"/>
    </source>
</evidence>
<evidence type="ECO:0000256" key="7">
    <source>
        <dbReference type="ARBA" id="ARBA00023163"/>
    </source>
</evidence>
<organism evidence="9 10">
    <name type="scientific">Sporichthya brevicatena</name>
    <dbReference type="NCBI Taxonomy" id="171442"/>
    <lineage>
        <taxon>Bacteria</taxon>
        <taxon>Bacillati</taxon>
        <taxon>Actinomycetota</taxon>
        <taxon>Actinomycetes</taxon>
        <taxon>Sporichthyales</taxon>
        <taxon>Sporichthyaceae</taxon>
        <taxon>Sporichthya</taxon>
    </lineage>
</organism>
<comment type="caution">
    <text evidence="9">The sequence shown here is derived from an EMBL/GenBank/DDBJ whole genome shotgun (WGS) entry which is preliminary data.</text>
</comment>
<evidence type="ECO:0000256" key="2">
    <source>
        <dbReference type="ARBA" id="ARBA00022723"/>
    </source>
</evidence>
<dbReference type="InterPro" id="IPR047057">
    <property type="entry name" value="MerR_fam"/>
</dbReference>
<name>A0ABP3S7I9_9ACTN</name>
<dbReference type="Pfam" id="PF09278">
    <property type="entry name" value="MerR-DNA-bind"/>
    <property type="match status" value="1"/>
</dbReference>
<dbReference type="RefSeq" id="WP_344606201.1">
    <property type="nucleotide sequence ID" value="NZ_BAAAHE010000025.1"/>
</dbReference>
<dbReference type="Proteomes" id="UP001500957">
    <property type="component" value="Unassembled WGS sequence"/>
</dbReference>
<keyword evidence="7" id="KW-0804">Transcription</keyword>
<dbReference type="NCBIfam" id="TIGR01950">
    <property type="entry name" value="SoxR"/>
    <property type="match status" value="1"/>
</dbReference>
<dbReference type="PANTHER" id="PTHR30204:SF0">
    <property type="entry name" value="REDOX-SENSITIVE TRANSCRIPTIONAL ACTIVATOR SOXR"/>
    <property type="match status" value="1"/>
</dbReference>
<dbReference type="PANTHER" id="PTHR30204">
    <property type="entry name" value="REDOX-CYCLING DRUG-SENSING TRANSCRIPTIONAL ACTIVATOR SOXR"/>
    <property type="match status" value="1"/>
</dbReference>
<reference evidence="10" key="1">
    <citation type="journal article" date="2019" name="Int. J. Syst. Evol. Microbiol.">
        <title>The Global Catalogue of Microorganisms (GCM) 10K type strain sequencing project: providing services to taxonomists for standard genome sequencing and annotation.</title>
        <authorList>
            <consortium name="The Broad Institute Genomics Platform"/>
            <consortium name="The Broad Institute Genome Sequencing Center for Infectious Disease"/>
            <person name="Wu L."/>
            <person name="Ma J."/>
        </authorList>
    </citation>
    <scope>NUCLEOTIDE SEQUENCE [LARGE SCALE GENOMIC DNA]</scope>
    <source>
        <strain evidence="10">JCM 10671</strain>
    </source>
</reference>